<protein>
    <recommendedName>
        <fullName evidence="2">Reverse transcriptase domain-containing protein</fullName>
    </recommendedName>
</protein>
<proteinExistence type="predicted"/>
<dbReference type="PANTHER" id="PTHR33050">
    <property type="entry name" value="REVERSE TRANSCRIPTASE DOMAIN-CONTAINING PROTEIN"/>
    <property type="match status" value="1"/>
</dbReference>
<comment type="caution">
    <text evidence="3">The sequence shown here is derived from an EMBL/GenBank/DDBJ whole genome shotgun (WGS) entry which is preliminary data.</text>
</comment>
<dbReference type="PANTHER" id="PTHR33050:SF7">
    <property type="entry name" value="RIBONUCLEASE H"/>
    <property type="match status" value="1"/>
</dbReference>
<dbReference type="InterPro" id="IPR052055">
    <property type="entry name" value="Hepadnavirus_pol/RT"/>
</dbReference>
<keyword evidence="4" id="KW-1185">Reference proteome</keyword>
<gene>
    <name evidence="3" type="ORF">AYI68_g5413</name>
</gene>
<dbReference type="InterPro" id="IPR043128">
    <property type="entry name" value="Rev_trsase/Diguanyl_cyclase"/>
</dbReference>
<dbReference type="OrthoDB" id="2286148at2759"/>
<organism evidence="3 4">
    <name type="scientific">Smittium mucronatum</name>
    <dbReference type="NCBI Taxonomy" id="133383"/>
    <lineage>
        <taxon>Eukaryota</taxon>
        <taxon>Fungi</taxon>
        <taxon>Fungi incertae sedis</taxon>
        <taxon>Zoopagomycota</taxon>
        <taxon>Kickxellomycotina</taxon>
        <taxon>Harpellomycetes</taxon>
        <taxon>Harpellales</taxon>
        <taxon>Legeriomycetaceae</taxon>
        <taxon>Smittium</taxon>
    </lineage>
</organism>
<dbReference type="Gene3D" id="3.10.10.10">
    <property type="entry name" value="HIV Type 1 Reverse Transcriptase, subunit A, domain 1"/>
    <property type="match status" value="1"/>
</dbReference>
<feature type="domain" description="Reverse transcriptase" evidence="2">
    <location>
        <begin position="4"/>
        <end position="81"/>
    </location>
</feature>
<name>A0A1R0GUE3_9FUNG</name>
<dbReference type="InterPro" id="IPR000477">
    <property type="entry name" value="RT_dom"/>
</dbReference>
<sequence>MAPLDLEDSFINILIQKYCKRLLWLSCNRKAYQFRLLSFGLSLSPRNFKKVLGPVLSCERTKGIKISAYLDDLIIIALGTRIKDKIGKISNSTFSYHKASKNGYQFTRDGSQGTPFKDRGLEKRIEKN</sequence>
<feature type="region of interest" description="Disordered" evidence="1">
    <location>
        <begin position="103"/>
        <end position="128"/>
    </location>
</feature>
<reference evidence="3 4" key="1">
    <citation type="journal article" date="2016" name="Mol. Biol. Evol.">
        <title>Genome-Wide Survey of Gut Fungi (Harpellales) Reveals the First Horizontally Transferred Ubiquitin Gene from a Mosquito Host.</title>
        <authorList>
            <person name="Wang Y."/>
            <person name="White M.M."/>
            <person name="Kvist S."/>
            <person name="Moncalvo J.M."/>
        </authorList>
    </citation>
    <scope>NUCLEOTIDE SEQUENCE [LARGE SCALE GENOMIC DNA]</scope>
    <source>
        <strain evidence="3 4">ALG-7-W6</strain>
    </source>
</reference>
<dbReference type="Proteomes" id="UP000187455">
    <property type="component" value="Unassembled WGS sequence"/>
</dbReference>
<evidence type="ECO:0000313" key="3">
    <source>
        <dbReference type="EMBL" id="OLY80491.1"/>
    </source>
</evidence>
<dbReference type="SUPFAM" id="SSF56672">
    <property type="entry name" value="DNA/RNA polymerases"/>
    <property type="match status" value="1"/>
</dbReference>
<dbReference type="Gene3D" id="3.30.70.270">
    <property type="match status" value="1"/>
</dbReference>
<dbReference type="InterPro" id="IPR043502">
    <property type="entry name" value="DNA/RNA_pol_sf"/>
</dbReference>
<dbReference type="EMBL" id="LSSL01003431">
    <property type="protein sequence ID" value="OLY80491.1"/>
    <property type="molecule type" value="Genomic_DNA"/>
</dbReference>
<accession>A0A1R0GUE3</accession>
<evidence type="ECO:0000313" key="4">
    <source>
        <dbReference type="Proteomes" id="UP000187455"/>
    </source>
</evidence>
<evidence type="ECO:0000256" key="1">
    <source>
        <dbReference type="SAM" id="MobiDB-lite"/>
    </source>
</evidence>
<dbReference type="AlphaFoldDB" id="A0A1R0GUE3"/>
<feature type="compositionally biased region" description="Polar residues" evidence="1">
    <location>
        <begin position="103"/>
        <end position="114"/>
    </location>
</feature>
<dbReference type="Pfam" id="PF00078">
    <property type="entry name" value="RVT_1"/>
    <property type="match status" value="1"/>
</dbReference>
<evidence type="ECO:0000259" key="2">
    <source>
        <dbReference type="Pfam" id="PF00078"/>
    </source>
</evidence>
<feature type="compositionally biased region" description="Basic and acidic residues" evidence="1">
    <location>
        <begin position="116"/>
        <end position="128"/>
    </location>
</feature>